<dbReference type="GO" id="GO:0015074">
    <property type="term" value="P:DNA integration"/>
    <property type="evidence" value="ECO:0007669"/>
    <property type="project" value="InterPro"/>
</dbReference>
<protein>
    <recommendedName>
        <fullName evidence="6">Reverse transcriptase domain-containing protein</fullName>
    </recommendedName>
</protein>
<name>A0A8T8SSY5_9BASI</name>
<dbReference type="InterPro" id="IPR013762">
    <property type="entry name" value="Integrase-like_cat_sf"/>
</dbReference>
<evidence type="ECO:0000313" key="4">
    <source>
        <dbReference type="EMBL" id="KAE8246611.1"/>
    </source>
</evidence>
<dbReference type="PANTHER" id="PTHR33050">
    <property type="entry name" value="REVERSE TRANSCRIPTASE DOMAIN-CONTAINING PROTEIN"/>
    <property type="match status" value="1"/>
</dbReference>
<organism evidence="4 5">
    <name type="scientific">Tilletia indica</name>
    <dbReference type="NCBI Taxonomy" id="43049"/>
    <lineage>
        <taxon>Eukaryota</taxon>
        <taxon>Fungi</taxon>
        <taxon>Dikarya</taxon>
        <taxon>Basidiomycota</taxon>
        <taxon>Ustilaginomycotina</taxon>
        <taxon>Exobasidiomycetes</taxon>
        <taxon>Tilletiales</taxon>
        <taxon>Tilletiaceae</taxon>
        <taxon>Tilletia</taxon>
    </lineage>
</organism>
<dbReference type="Gene3D" id="1.10.443.10">
    <property type="entry name" value="Intergrase catalytic core"/>
    <property type="match status" value="1"/>
</dbReference>
<dbReference type="InterPro" id="IPR043502">
    <property type="entry name" value="DNA/RNA_pol_sf"/>
</dbReference>
<accession>A0A8T8SSY5</accession>
<reference evidence="4" key="2">
    <citation type="journal article" date="2019" name="IMA Fungus">
        <title>Genome sequencing and comparison of five Tilletia species to identify candidate genes for the detection of regulated species infecting wheat.</title>
        <authorList>
            <person name="Nguyen H.D.T."/>
            <person name="Sultana T."/>
            <person name="Kesanakurti P."/>
            <person name="Hambleton S."/>
        </authorList>
    </citation>
    <scope>NUCLEOTIDE SEQUENCE</scope>
    <source>
        <strain evidence="4">DAOMC 236416</strain>
    </source>
</reference>
<dbReference type="AlphaFoldDB" id="A0A8T8SSY5"/>
<dbReference type="PANTHER" id="PTHR33050:SF7">
    <property type="entry name" value="RIBONUCLEASE H"/>
    <property type="match status" value="1"/>
</dbReference>
<proteinExistence type="predicted"/>
<dbReference type="InterPro" id="IPR010998">
    <property type="entry name" value="Integrase_recombinase_N"/>
</dbReference>
<dbReference type="InterPro" id="IPR011010">
    <property type="entry name" value="DNA_brk_join_enz"/>
</dbReference>
<evidence type="ECO:0000256" key="1">
    <source>
        <dbReference type="ARBA" id="ARBA00023125"/>
    </source>
</evidence>
<feature type="region of interest" description="Disordered" evidence="3">
    <location>
        <begin position="383"/>
        <end position="447"/>
    </location>
</feature>
<dbReference type="GO" id="GO:0006310">
    <property type="term" value="P:DNA recombination"/>
    <property type="evidence" value="ECO:0007669"/>
    <property type="project" value="UniProtKB-KW"/>
</dbReference>
<sequence length="811" mass="89770">MSDAMEAFRAIMAHRSQWPGLVLALPLGGYGIDTRLPFGLASATGVWGSVADLVKIVLQRIFPELRVIKWVDDFIFLKPKESTITLDQVHAATKDLGFPWHPTKRSEFDTTVKYLGFIWNLESQTVMLPDEKRLQFAALVNRFTTSEPRSLKELRELSGSLQHVAMMARDMAPYTSEMISFLSAWNKKSAFQKLHVPPQVQDEAKHWGKTLGYELIRSIATPGQTFPLEFYVDASTTWGIGITCGSEWAAWMLLSGWDNDNRGIGWAEAAALELGVRQAVAMGAKNCILHMHSDNKGVIGAFRRGRSRGRSANSIMRSLIAFEMQHRLDPPFARSYMQYGSLEWYRRRLKQQARERMTRSGRQGAGAGRVAYPISISAASSSRPPLVAKTTSSIHHSHKSSIIKASSRKSSHPSSHSASSIAQKPPIPIKSSPLYPSHPPHPSSSGQKILAKDRILAIAPVSTKGPMLRTSSGFDFDPTGQHWVTIKNVLASALEISTRQNYGSGIQHFTDFCDASGIPQEHRYPISQDLLLAFVVHLGQTCRASTIRTYIASLATWHHTWNQPFVRSDGVNIAIRAIEKHGPPKLPLRPPVTPADLDSVFAGLDVASNPLHAAVWACALMTWWSMCRLGETTIAARPVKATRHVMRSNIVSQSVSDQGLDIVRIHLPWTKTTLVEGLDKFLVRCGNHLDPIFALHHHLSLSPHSLLLEQSTPLFAYKIPGSDRLMPLMKDAFLSVFDKALKDEGREQHLGHSFRIGGATAHWRAGVPIETIQLMGGWKGDTVVKYLRDLGKGLANAHARTAEHIAAHGAS</sequence>
<dbReference type="Gene3D" id="1.10.150.130">
    <property type="match status" value="1"/>
</dbReference>
<feature type="compositionally biased region" description="Basic residues" evidence="3">
    <location>
        <begin position="395"/>
        <end position="411"/>
    </location>
</feature>
<keyword evidence="1" id="KW-0238">DNA-binding</keyword>
<comment type="caution">
    <text evidence="4">The sequence shown here is derived from an EMBL/GenBank/DDBJ whole genome shotgun (WGS) entry which is preliminary data.</text>
</comment>
<evidence type="ECO:0000313" key="5">
    <source>
        <dbReference type="Proteomes" id="UP000077521"/>
    </source>
</evidence>
<reference evidence="4" key="1">
    <citation type="submission" date="2016-04" db="EMBL/GenBank/DDBJ databases">
        <authorList>
            <person name="Nguyen H.D."/>
            <person name="Samba Siva P."/>
            <person name="Cullis J."/>
            <person name="Levesque C.A."/>
            <person name="Hambleton S."/>
        </authorList>
    </citation>
    <scope>NUCLEOTIDE SEQUENCE</scope>
    <source>
        <strain evidence="4">DAOMC 236416</strain>
    </source>
</reference>
<evidence type="ECO:0008006" key="6">
    <source>
        <dbReference type="Google" id="ProtNLM"/>
    </source>
</evidence>
<dbReference type="GO" id="GO:0003677">
    <property type="term" value="F:DNA binding"/>
    <property type="evidence" value="ECO:0007669"/>
    <property type="project" value="UniProtKB-KW"/>
</dbReference>
<gene>
    <name evidence="4" type="ORF">A4X13_0g5713</name>
</gene>
<dbReference type="SUPFAM" id="SSF56672">
    <property type="entry name" value="DNA/RNA polymerases"/>
    <property type="match status" value="1"/>
</dbReference>
<dbReference type="InterPro" id="IPR052055">
    <property type="entry name" value="Hepadnavirus_pol/RT"/>
</dbReference>
<dbReference type="SUPFAM" id="SSF47823">
    <property type="entry name" value="lambda integrase-like, N-terminal domain"/>
    <property type="match status" value="1"/>
</dbReference>
<evidence type="ECO:0000256" key="3">
    <source>
        <dbReference type="SAM" id="MobiDB-lite"/>
    </source>
</evidence>
<keyword evidence="5" id="KW-1185">Reference proteome</keyword>
<dbReference type="SUPFAM" id="SSF56349">
    <property type="entry name" value="DNA breaking-rejoining enzymes"/>
    <property type="match status" value="1"/>
</dbReference>
<dbReference type="EMBL" id="LWDF02000468">
    <property type="protein sequence ID" value="KAE8246611.1"/>
    <property type="molecule type" value="Genomic_DNA"/>
</dbReference>
<evidence type="ECO:0000256" key="2">
    <source>
        <dbReference type="ARBA" id="ARBA00023172"/>
    </source>
</evidence>
<keyword evidence="2" id="KW-0233">DNA recombination</keyword>
<dbReference type="Proteomes" id="UP000077521">
    <property type="component" value="Unassembled WGS sequence"/>
</dbReference>